<keyword evidence="2" id="KW-1185">Reference proteome</keyword>
<accession>A0ACB8YVG8</accession>
<dbReference type="EMBL" id="CM042017">
    <property type="protein sequence ID" value="KAI3689221.1"/>
    <property type="molecule type" value="Genomic_DNA"/>
</dbReference>
<gene>
    <name evidence="1" type="ORF">L2E82_47174</name>
</gene>
<comment type="caution">
    <text evidence="1">The sequence shown here is derived from an EMBL/GenBank/DDBJ whole genome shotgun (WGS) entry which is preliminary data.</text>
</comment>
<evidence type="ECO:0000313" key="2">
    <source>
        <dbReference type="Proteomes" id="UP001055811"/>
    </source>
</evidence>
<dbReference type="Proteomes" id="UP001055811">
    <property type="component" value="Linkage Group LG09"/>
</dbReference>
<sequence>MRLKREKGLDVETVGKIGKYVCLKDHPLKLLSELKKEGSVFLKNDSSNQALKDLERLFKMPGQTMRMFGTKHVAAVGVSLGIERIFTIMEELQKAASQSLWRIKRLNKHFDHAKEFGIPWMVIVGEREIND</sequence>
<organism evidence="1 2">
    <name type="scientific">Cichorium intybus</name>
    <name type="common">Chicory</name>
    <dbReference type="NCBI Taxonomy" id="13427"/>
    <lineage>
        <taxon>Eukaryota</taxon>
        <taxon>Viridiplantae</taxon>
        <taxon>Streptophyta</taxon>
        <taxon>Embryophyta</taxon>
        <taxon>Tracheophyta</taxon>
        <taxon>Spermatophyta</taxon>
        <taxon>Magnoliopsida</taxon>
        <taxon>eudicotyledons</taxon>
        <taxon>Gunneridae</taxon>
        <taxon>Pentapetalae</taxon>
        <taxon>asterids</taxon>
        <taxon>campanulids</taxon>
        <taxon>Asterales</taxon>
        <taxon>Asteraceae</taxon>
        <taxon>Cichorioideae</taxon>
        <taxon>Cichorieae</taxon>
        <taxon>Cichoriinae</taxon>
        <taxon>Cichorium</taxon>
    </lineage>
</organism>
<reference evidence="2" key="1">
    <citation type="journal article" date="2022" name="Mol. Ecol. Resour.">
        <title>The genomes of chicory, endive, great burdock and yacon provide insights into Asteraceae palaeo-polyploidization history and plant inulin production.</title>
        <authorList>
            <person name="Fan W."/>
            <person name="Wang S."/>
            <person name="Wang H."/>
            <person name="Wang A."/>
            <person name="Jiang F."/>
            <person name="Liu H."/>
            <person name="Zhao H."/>
            <person name="Xu D."/>
            <person name="Zhang Y."/>
        </authorList>
    </citation>
    <scope>NUCLEOTIDE SEQUENCE [LARGE SCALE GENOMIC DNA]</scope>
    <source>
        <strain evidence="2">cv. Punajuju</strain>
    </source>
</reference>
<protein>
    <submittedName>
        <fullName evidence="1">Uncharacterized protein</fullName>
    </submittedName>
</protein>
<reference evidence="1 2" key="2">
    <citation type="journal article" date="2022" name="Mol. Ecol. Resour.">
        <title>The genomes of chicory, endive, great burdock and yacon provide insights into Asteraceae paleo-polyploidization history and plant inulin production.</title>
        <authorList>
            <person name="Fan W."/>
            <person name="Wang S."/>
            <person name="Wang H."/>
            <person name="Wang A."/>
            <person name="Jiang F."/>
            <person name="Liu H."/>
            <person name="Zhao H."/>
            <person name="Xu D."/>
            <person name="Zhang Y."/>
        </authorList>
    </citation>
    <scope>NUCLEOTIDE SEQUENCE [LARGE SCALE GENOMIC DNA]</scope>
    <source>
        <strain evidence="2">cv. Punajuju</strain>
        <tissue evidence="1">Leaves</tissue>
    </source>
</reference>
<evidence type="ECO:0000313" key="1">
    <source>
        <dbReference type="EMBL" id="KAI3689221.1"/>
    </source>
</evidence>
<name>A0ACB8YVG8_CICIN</name>
<proteinExistence type="predicted"/>